<dbReference type="EMBL" id="BAABKI010000010">
    <property type="protein sequence ID" value="GAA5172021.1"/>
    <property type="molecule type" value="Genomic_DNA"/>
</dbReference>
<feature type="region of interest" description="Disordered" evidence="1">
    <location>
        <begin position="77"/>
        <end position="99"/>
    </location>
</feature>
<evidence type="ECO:0000256" key="1">
    <source>
        <dbReference type="SAM" id="MobiDB-lite"/>
    </source>
</evidence>
<proteinExistence type="predicted"/>
<feature type="compositionally biased region" description="Basic residues" evidence="1">
    <location>
        <begin position="79"/>
        <end position="88"/>
    </location>
</feature>
<reference evidence="4" key="1">
    <citation type="journal article" date="2019" name="Int. J. Syst. Evol. Microbiol.">
        <title>The Global Catalogue of Microorganisms (GCM) 10K type strain sequencing project: providing services to taxonomists for standard genome sequencing and annotation.</title>
        <authorList>
            <consortium name="The Broad Institute Genomics Platform"/>
            <consortium name="The Broad Institute Genome Sequencing Center for Infectious Disease"/>
            <person name="Wu L."/>
            <person name="Ma J."/>
        </authorList>
    </citation>
    <scope>NUCLEOTIDE SEQUENCE [LARGE SCALE GENOMIC DNA]</scope>
    <source>
        <strain evidence="4">JCM 18472</strain>
    </source>
</reference>
<keyword evidence="2" id="KW-0472">Membrane</keyword>
<name>A0ABP9R5L6_9GAMM</name>
<accession>A0ABP9R5L6</accession>
<gene>
    <name evidence="3" type="ORF">GCM10023342_07770</name>
</gene>
<evidence type="ECO:0000313" key="3">
    <source>
        <dbReference type="EMBL" id="GAA5172021.1"/>
    </source>
</evidence>
<sequence length="99" mass="11107">MKDETLWSLLSTGAAIAAGVAARNGARKSYERKIGKPPLDPYERDVKWRHALLWGAGTGMIVGVSRIIGRRAGSEAVRRVQRRRQRRQRLLDYGPRPLG</sequence>
<keyword evidence="2" id="KW-1133">Transmembrane helix</keyword>
<dbReference type="InterPro" id="IPR025329">
    <property type="entry name" value="DUF4235"/>
</dbReference>
<dbReference type="Proteomes" id="UP001500074">
    <property type="component" value="Unassembled WGS sequence"/>
</dbReference>
<protein>
    <recommendedName>
        <fullName evidence="5">DUF4235 domain-containing protein</fullName>
    </recommendedName>
</protein>
<organism evidence="3 4">
    <name type="scientific">Modicisalibacter zincidurans</name>
    <dbReference type="NCBI Taxonomy" id="1178777"/>
    <lineage>
        <taxon>Bacteria</taxon>
        <taxon>Pseudomonadati</taxon>
        <taxon>Pseudomonadota</taxon>
        <taxon>Gammaproteobacteria</taxon>
        <taxon>Oceanospirillales</taxon>
        <taxon>Halomonadaceae</taxon>
        <taxon>Modicisalibacter</taxon>
    </lineage>
</organism>
<evidence type="ECO:0000256" key="2">
    <source>
        <dbReference type="SAM" id="Phobius"/>
    </source>
</evidence>
<evidence type="ECO:0008006" key="5">
    <source>
        <dbReference type="Google" id="ProtNLM"/>
    </source>
</evidence>
<comment type="caution">
    <text evidence="3">The sequence shown here is derived from an EMBL/GenBank/DDBJ whole genome shotgun (WGS) entry which is preliminary data.</text>
</comment>
<keyword evidence="4" id="KW-1185">Reference proteome</keyword>
<evidence type="ECO:0000313" key="4">
    <source>
        <dbReference type="Proteomes" id="UP001500074"/>
    </source>
</evidence>
<dbReference type="RefSeq" id="WP_031382321.1">
    <property type="nucleotide sequence ID" value="NZ_BAABKI010000010.1"/>
</dbReference>
<dbReference type="Pfam" id="PF14019">
    <property type="entry name" value="DUF4235"/>
    <property type="match status" value="1"/>
</dbReference>
<keyword evidence="2" id="KW-0812">Transmembrane</keyword>
<feature type="transmembrane region" description="Helical" evidence="2">
    <location>
        <begin position="51"/>
        <end position="69"/>
    </location>
</feature>